<evidence type="ECO:0000313" key="3">
    <source>
        <dbReference type="Proteomes" id="UP000286100"/>
    </source>
</evidence>
<dbReference type="Proteomes" id="UP000286100">
    <property type="component" value="Unassembled WGS sequence"/>
</dbReference>
<dbReference type="SUPFAM" id="SSF143120">
    <property type="entry name" value="YefM-like"/>
    <property type="match status" value="1"/>
</dbReference>
<gene>
    <name evidence="2" type="ORF">D3876_10610</name>
</gene>
<accession>A0A418WKX0</accession>
<organism evidence="2 3">
    <name type="scientific">Sphingomonas cavernae</name>
    <dbReference type="NCBI Taxonomy" id="2320861"/>
    <lineage>
        <taxon>Bacteria</taxon>
        <taxon>Pseudomonadati</taxon>
        <taxon>Pseudomonadota</taxon>
        <taxon>Alphaproteobacteria</taxon>
        <taxon>Sphingomonadales</taxon>
        <taxon>Sphingomonadaceae</taxon>
        <taxon>Sphingomonas</taxon>
    </lineage>
</organism>
<dbReference type="Gene3D" id="3.40.1620.10">
    <property type="entry name" value="YefM-like domain"/>
    <property type="match status" value="1"/>
</dbReference>
<name>A0A418WKX0_9SPHN</name>
<dbReference type="RefSeq" id="WP_119762029.1">
    <property type="nucleotide sequence ID" value="NZ_QYUM01000003.1"/>
</dbReference>
<reference evidence="2 3" key="1">
    <citation type="submission" date="2018-09" db="EMBL/GenBank/DDBJ databases">
        <authorList>
            <person name="Zhu H."/>
        </authorList>
    </citation>
    <scope>NUCLEOTIDE SEQUENCE [LARGE SCALE GENOMIC DNA]</scope>
    <source>
        <strain evidence="2 3">K2R01-6</strain>
    </source>
</reference>
<protein>
    <submittedName>
        <fullName evidence="2">Type II toxin-antitoxin system prevent-host-death family antitoxin</fullName>
    </submittedName>
</protein>
<evidence type="ECO:0000313" key="2">
    <source>
        <dbReference type="EMBL" id="RJF90658.1"/>
    </source>
</evidence>
<comment type="similarity">
    <text evidence="1">Belongs to the phD/YefM antitoxin family.</text>
</comment>
<comment type="caution">
    <text evidence="2">The sequence shown here is derived from an EMBL/GenBank/DDBJ whole genome shotgun (WGS) entry which is preliminary data.</text>
</comment>
<proteinExistence type="inferred from homology"/>
<dbReference type="AlphaFoldDB" id="A0A418WKX0"/>
<sequence>MGVMSVREFNANVSKALARVEAGETLDITKNGKVIAELRPKKASKLDDPEFRAAYERAVKGLKEGIPGLTGPATYEERTGR</sequence>
<dbReference type="OrthoDB" id="9800503at2"/>
<dbReference type="EMBL" id="QYUM01000003">
    <property type="protein sequence ID" value="RJF90658.1"/>
    <property type="molecule type" value="Genomic_DNA"/>
</dbReference>
<evidence type="ECO:0000256" key="1">
    <source>
        <dbReference type="ARBA" id="ARBA00009981"/>
    </source>
</evidence>
<dbReference type="InterPro" id="IPR036165">
    <property type="entry name" value="YefM-like_sf"/>
</dbReference>
<keyword evidence="3" id="KW-1185">Reference proteome</keyword>